<dbReference type="Pfam" id="PF00589">
    <property type="entry name" value="Phage_integrase"/>
    <property type="match status" value="1"/>
</dbReference>
<organism evidence="9 10">
    <name type="scientific">Desulfoscipio gibsoniae DSM 7213</name>
    <dbReference type="NCBI Taxonomy" id="767817"/>
    <lineage>
        <taxon>Bacteria</taxon>
        <taxon>Bacillati</taxon>
        <taxon>Bacillota</taxon>
        <taxon>Clostridia</taxon>
        <taxon>Eubacteriales</taxon>
        <taxon>Desulfallaceae</taxon>
        <taxon>Desulfoscipio</taxon>
    </lineage>
</organism>
<dbReference type="InterPro" id="IPR004107">
    <property type="entry name" value="Integrase_SAM-like_N"/>
</dbReference>
<evidence type="ECO:0000313" key="10">
    <source>
        <dbReference type="Proteomes" id="UP000013520"/>
    </source>
</evidence>
<gene>
    <name evidence="9" type="ORF">Desgi_0182</name>
</gene>
<dbReference type="InterPro" id="IPR010998">
    <property type="entry name" value="Integrase_recombinase_N"/>
</dbReference>
<dbReference type="GO" id="GO:0003677">
    <property type="term" value="F:DNA binding"/>
    <property type="evidence" value="ECO:0007669"/>
    <property type="project" value="UniProtKB-UniRule"/>
</dbReference>
<dbReference type="SUPFAM" id="SSF56349">
    <property type="entry name" value="DNA breaking-rejoining enzymes"/>
    <property type="match status" value="1"/>
</dbReference>
<sequence length="305" mass="34216">MIKDEGNEIFSSDKLELLINKFETYLKATDRGSSVRSYVGDVNRFIKWSISKYDVSLVNATSPLDLVEYRTFMQESGGHKGNGVAPTTVNRAIISLKIFFSWLKKEGYIKDNPSEDIKMVAIASTPVPRWLTRPQQARLIRAVRQSGSKRDEAITSLMLHAGLRVSELCSLRRSDLYISARCGKVAVTGKGNKYREVPLNSTIRKILSCWLAENPTGPLFPNKYGKSISTRGVLKLVARYAYIAKLEKVTPHTLRHTFCKNAIDMGIPIDQVAAMAGHSSLDITKRYTAPSQDDLQKAVERLSWE</sequence>
<dbReference type="InterPro" id="IPR011010">
    <property type="entry name" value="DNA_brk_join_enz"/>
</dbReference>
<dbReference type="Gene3D" id="1.10.150.130">
    <property type="match status" value="1"/>
</dbReference>
<dbReference type="OrthoDB" id="184666at2"/>
<evidence type="ECO:0000313" key="9">
    <source>
        <dbReference type="EMBL" id="AGK99794.1"/>
    </source>
</evidence>
<dbReference type="KEGG" id="dgi:Desgi_0182"/>
<evidence type="ECO:0000256" key="1">
    <source>
        <dbReference type="ARBA" id="ARBA00003283"/>
    </source>
</evidence>
<keyword evidence="3" id="KW-0229">DNA integration</keyword>
<dbReference type="RefSeq" id="WP_006523258.1">
    <property type="nucleotide sequence ID" value="NC_021184.1"/>
</dbReference>
<dbReference type="STRING" id="767817.Desgi_0182"/>
<dbReference type="AlphaFoldDB" id="R4KGZ0"/>
<dbReference type="InterPro" id="IPR050090">
    <property type="entry name" value="Tyrosine_recombinase_XerCD"/>
</dbReference>
<dbReference type="PANTHER" id="PTHR30349">
    <property type="entry name" value="PHAGE INTEGRASE-RELATED"/>
    <property type="match status" value="1"/>
</dbReference>
<evidence type="ECO:0000256" key="4">
    <source>
        <dbReference type="ARBA" id="ARBA00023125"/>
    </source>
</evidence>
<dbReference type="PROSITE" id="PS51898">
    <property type="entry name" value="TYR_RECOMBINASE"/>
    <property type="match status" value="1"/>
</dbReference>
<protein>
    <submittedName>
        <fullName evidence="9">Site-specific recombinase XerD</fullName>
    </submittedName>
</protein>
<evidence type="ECO:0000256" key="6">
    <source>
        <dbReference type="PROSITE-ProRule" id="PRU01248"/>
    </source>
</evidence>
<dbReference type="GO" id="GO:0015074">
    <property type="term" value="P:DNA integration"/>
    <property type="evidence" value="ECO:0007669"/>
    <property type="project" value="UniProtKB-KW"/>
</dbReference>
<accession>R4KGZ0</accession>
<evidence type="ECO:0000259" key="7">
    <source>
        <dbReference type="PROSITE" id="PS51898"/>
    </source>
</evidence>
<dbReference type="Gene3D" id="1.10.443.10">
    <property type="entry name" value="Intergrase catalytic core"/>
    <property type="match status" value="1"/>
</dbReference>
<dbReference type="PANTHER" id="PTHR30349:SF41">
    <property type="entry name" value="INTEGRASE_RECOMBINASE PROTEIN MJ0367-RELATED"/>
    <property type="match status" value="1"/>
</dbReference>
<keyword evidence="4 6" id="KW-0238">DNA-binding</keyword>
<keyword evidence="10" id="KW-1185">Reference proteome</keyword>
<dbReference type="GO" id="GO:0006310">
    <property type="term" value="P:DNA recombination"/>
    <property type="evidence" value="ECO:0007669"/>
    <property type="project" value="UniProtKB-KW"/>
</dbReference>
<keyword evidence="5" id="KW-0233">DNA recombination</keyword>
<dbReference type="Pfam" id="PF02899">
    <property type="entry name" value="Phage_int_SAM_1"/>
    <property type="match status" value="1"/>
</dbReference>
<comment type="similarity">
    <text evidence="2">Belongs to the 'phage' integrase family.</text>
</comment>
<evidence type="ECO:0000256" key="3">
    <source>
        <dbReference type="ARBA" id="ARBA00022908"/>
    </source>
</evidence>
<dbReference type="HOGENOM" id="CLU_027562_9_2_9"/>
<evidence type="ECO:0000256" key="5">
    <source>
        <dbReference type="ARBA" id="ARBA00023172"/>
    </source>
</evidence>
<dbReference type="InterPro" id="IPR044068">
    <property type="entry name" value="CB"/>
</dbReference>
<dbReference type="PROSITE" id="PS51900">
    <property type="entry name" value="CB"/>
    <property type="match status" value="1"/>
</dbReference>
<feature type="domain" description="Tyr recombinase" evidence="7">
    <location>
        <begin position="126"/>
        <end position="300"/>
    </location>
</feature>
<comment type="function">
    <text evidence="1">Site-specific tyrosine recombinase, which acts by catalyzing the cutting and rejoining of the recombining DNA molecules.</text>
</comment>
<feature type="domain" description="Core-binding (CB)" evidence="8">
    <location>
        <begin position="13"/>
        <end position="104"/>
    </location>
</feature>
<dbReference type="InterPro" id="IPR002104">
    <property type="entry name" value="Integrase_catalytic"/>
</dbReference>
<dbReference type="Proteomes" id="UP000013520">
    <property type="component" value="Chromosome"/>
</dbReference>
<reference evidence="9 10" key="1">
    <citation type="submission" date="2012-01" db="EMBL/GenBank/DDBJ databases">
        <title>Complete sequence of Desulfotomaculum gibsoniae DSM 7213.</title>
        <authorList>
            <consortium name="US DOE Joint Genome Institute"/>
            <person name="Lucas S."/>
            <person name="Han J."/>
            <person name="Lapidus A."/>
            <person name="Cheng J.-F."/>
            <person name="Goodwin L."/>
            <person name="Pitluck S."/>
            <person name="Peters L."/>
            <person name="Ovchinnikova G."/>
            <person name="Teshima H."/>
            <person name="Detter J.C."/>
            <person name="Han C."/>
            <person name="Tapia R."/>
            <person name="Land M."/>
            <person name="Hauser L."/>
            <person name="Kyrpides N."/>
            <person name="Ivanova N."/>
            <person name="Pagani I."/>
            <person name="Parshina S."/>
            <person name="Plugge C."/>
            <person name="Muyzer G."/>
            <person name="Kuever J."/>
            <person name="Ivanova A."/>
            <person name="Nazina T."/>
            <person name="Klenk H.-P."/>
            <person name="Brambilla E."/>
            <person name="Spring S."/>
            <person name="Stams A.F."/>
            <person name="Woyke T."/>
        </authorList>
    </citation>
    <scope>NUCLEOTIDE SEQUENCE [LARGE SCALE GENOMIC DNA]</scope>
    <source>
        <strain evidence="9 10">DSM 7213</strain>
    </source>
</reference>
<dbReference type="InterPro" id="IPR013762">
    <property type="entry name" value="Integrase-like_cat_sf"/>
</dbReference>
<dbReference type="eggNOG" id="COG4974">
    <property type="taxonomic scope" value="Bacteria"/>
</dbReference>
<proteinExistence type="inferred from homology"/>
<dbReference type="EMBL" id="CP003273">
    <property type="protein sequence ID" value="AGK99794.1"/>
    <property type="molecule type" value="Genomic_DNA"/>
</dbReference>
<name>R4KGZ0_9FIRM</name>
<evidence type="ECO:0000259" key="8">
    <source>
        <dbReference type="PROSITE" id="PS51900"/>
    </source>
</evidence>
<evidence type="ECO:0000256" key="2">
    <source>
        <dbReference type="ARBA" id="ARBA00008857"/>
    </source>
</evidence>